<accession>A0A9Q8FNQ6</accession>
<dbReference type="GO" id="GO:0004519">
    <property type="term" value="F:endonuclease activity"/>
    <property type="evidence" value="ECO:0007669"/>
    <property type="project" value="UniProtKB-KW"/>
</dbReference>
<dbReference type="Pfam" id="PF01844">
    <property type="entry name" value="HNH"/>
    <property type="match status" value="1"/>
</dbReference>
<dbReference type="RefSeq" id="WP_133416915.1">
    <property type="nucleotide sequence ID" value="NZ_SCWD01000001.1"/>
</dbReference>
<dbReference type="Gene3D" id="1.10.30.50">
    <property type="match status" value="1"/>
</dbReference>
<proteinExistence type="inferred from homology"/>
<dbReference type="Proteomes" id="UP000295280">
    <property type="component" value="Unassembled WGS sequence"/>
</dbReference>
<dbReference type="PANTHER" id="PTHR41286:SF1">
    <property type="entry name" value="HNH NUCLEASE YAJD-RELATED"/>
    <property type="match status" value="1"/>
</dbReference>
<keyword evidence="2" id="KW-0378">Hydrolase</keyword>
<dbReference type="GO" id="GO:0008270">
    <property type="term" value="F:zinc ion binding"/>
    <property type="evidence" value="ECO:0007669"/>
    <property type="project" value="InterPro"/>
</dbReference>
<reference evidence="6 7" key="1">
    <citation type="submission" date="2019-01" db="EMBL/GenBank/DDBJ databases">
        <title>Draft genome sequences of the type strains of six Macrococcus species.</title>
        <authorList>
            <person name="Mazhar S."/>
            <person name="Altermann E."/>
            <person name="Hill C."/>
            <person name="Mcauliffe O."/>
        </authorList>
    </citation>
    <scope>NUCLEOTIDE SEQUENCE [LARGE SCALE GENOMIC DNA]</scope>
    <source>
        <strain evidence="6 7">ATCC 51828</strain>
    </source>
</reference>
<dbReference type="SMART" id="SM00507">
    <property type="entry name" value="HNHc"/>
    <property type="match status" value="1"/>
</dbReference>
<evidence type="ECO:0000259" key="5">
    <source>
        <dbReference type="SMART" id="SM00507"/>
    </source>
</evidence>
<evidence type="ECO:0000256" key="3">
    <source>
        <dbReference type="ARBA" id="ARBA00038412"/>
    </source>
</evidence>
<evidence type="ECO:0000256" key="2">
    <source>
        <dbReference type="ARBA" id="ARBA00022801"/>
    </source>
</evidence>
<dbReference type="EMBL" id="SCWD01000001">
    <property type="protein sequence ID" value="TDM04055.1"/>
    <property type="molecule type" value="Genomic_DNA"/>
</dbReference>
<gene>
    <name evidence="6" type="ORF">ERX40_02480</name>
</gene>
<dbReference type="GO" id="GO:0016787">
    <property type="term" value="F:hydrolase activity"/>
    <property type="evidence" value="ECO:0007669"/>
    <property type="project" value="UniProtKB-KW"/>
</dbReference>
<comment type="similarity">
    <text evidence="3">Belongs to the HNH nuclease family.</text>
</comment>
<dbReference type="CDD" id="cd00085">
    <property type="entry name" value="HNHc"/>
    <property type="match status" value="1"/>
</dbReference>
<dbReference type="GO" id="GO:0003676">
    <property type="term" value="F:nucleic acid binding"/>
    <property type="evidence" value="ECO:0007669"/>
    <property type="project" value="InterPro"/>
</dbReference>
<dbReference type="InterPro" id="IPR002711">
    <property type="entry name" value="HNH"/>
</dbReference>
<feature type="domain" description="HNH nuclease" evidence="5">
    <location>
        <begin position="57"/>
        <end position="113"/>
    </location>
</feature>
<keyword evidence="6" id="KW-0255">Endonuclease</keyword>
<protein>
    <recommendedName>
        <fullName evidence="4">Putative HNH nuclease YajD</fullName>
    </recommendedName>
</protein>
<evidence type="ECO:0000256" key="4">
    <source>
        <dbReference type="ARBA" id="ARBA00040194"/>
    </source>
</evidence>
<sequence>MALYKKCSKAGCREYIEKHLDYCSNHQNDKTSDIYNRDRYKYNKEYVNFYSSSQWRKLRKRALIRDDYCCVSCKRQGIIQVGEVADHILPTEFFWDKRLDINNIQILCKACHNVKTREDEKKYKKK</sequence>
<evidence type="ECO:0000313" key="6">
    <source>
        <dbReference type="EMBL" id="TDM04055.1"/>
    </source>
</evidence>
<dbReference type="PANTHER" id="PTHR41286">
    <property type="entry name" value="HNH NUCLEASE YAJD-RELATED"/>
    <property type="match status" value="1"/>
</dbReference>
<comment type="caution">
    <text evidence="6">The sequence shown here is derived from an EMBL/GenBank/DDBJ whole genome shotgun (WGS) entry which is preliminary data.</text>
</comment>
<organism evidence="6 7">
    <name type="scientific">Macrococcus carouselicus</name>
    <dbReference type="NCBI Taxonomy" id="69969"/>
    <lineage>
        <taxon>Bacteria</taxon>
        <taxon>Bacillati</taxon>
        <taxon>Bacillota</taxon>
        <taxon>Bacilli</taxon>
        <taxon>Bacillales</taxon>
        <taxon>Staphylococcaceae</taxon>
        <taxon>Macrococcus</taxon>
    </lineage>
</organism>
<dbReference type="OrthoDB" id="9811997at2"/>
<dbReference type="InterPro" id="IPR003615">
    <property type="entry name" value="HNH_nuc"/>
</dbReference>
<keyword evidence="1" id="KW-0540">Nuclease</keyword>
<dbReference type="GO" id="GO:0005829">
    <property type="term" value="C:cytosol"/>
    <property type="evidence" value="ECO:0007669"/>
    <property type="project" value="TreeGrafter"/>
</dbReference>
<evidence type="ECO:0000256" key="1">
    <source>
        <dbReference type="ARBA" id="ARBA00022722"/>
    </source>
</evidence>
<keyword evidence="7" id="KW-1185">Reference proteome</keyword>
<evidence type="ECO:0000313" key="7">
    <source>
        <dbReference type="Proteomes" id="UP000295280"/>
    </source>
</evidence>
<dbReference type="AlphaFoldDB" id="A0A9Q8FNQ6"/>
<name>A0A9Q8FNQ6_9STAP</name>